<dbReference type="PROSITE" id="PS51186">
    <property type="entry name" value="GNAT"/>
    <property type="match status" value="1"/>
</dbReference>
<dbReference type="OrthoDB" id="6336073at2759"/>
<dbReference type="Gene3D" id="3.40.630.30">
    <property type="match status" value="1"/>
</dbReference>
<dbReference type="PANTHER" id="PTHR20958">
    <property type="entry name" value="GLYCINE N-ACYLTRANSFERASE-LIKE PROTEIN"/>
    <property type="match status" value="1"/>
</dbReference>
<dbReference type="STRING" id="6689.A0A3R7PVW5"/>
<reference evidence="2 3" key="1">
    <citation type="submission" date="2018-04" db="EMBL/GenBank/DDBJ databases">
        <authorList>
            <person name="Zhang X."/>
            <person name="Yuan J."/>
            <person name="Li F."/>
            <person name="Xiang J."/>
        </authorList>
    </citation>
    <scope>NUCLEOTIDE SEQUENCE [LARGE SCALE GENOMIC DNA]</scope>
    <source>
        <tissue evidence="2">Muscle</tissue>
    </source>
</reference>
<keyword evidence="2" id="KW-0808">Transferase</keyword>
<dbReference type="InterPro" id="IPR053225">
    <property type="entry name" value="Acyl-CoA_N-acyltransferase"/>
</dbReference>
<organism evidence="2 3">
    <name type="scientific">Penaeus vannamei</name>
    <name type="common">Whiteleg shrimp</name>
    <name type="synonym">Litopenaeus vannamei</name>
    <dbReference type="NCBI Taxonomy" id="6689"/>
    <lineage>
        <taxon>Eukaryota</taxon>
        <taxon>Metazoa</taxon>
        <taxon>Ecdysozoa</taxon>
        <taxon>Arthropoda</taxon>
        <taxon>Crustacea</taxon>
        <taxon>Multicrustacea</taxon>
        <taxon>Malacostraca</taxon>
        <taxon>Eumalacostraca</taxon>
        <taxon>Eucarida</taxon>
        <taxon>Decapoda</taxon>
        <taxon>Dendrobranchiata</taxon>
        <taxon>Penaeoidea</taxon>
        <taxon>Penaeidae</taxon>
        <taxon>Penaeus</taxon>
    </lineage>
</organism>
<dbReference type="InterPro" id="IPR013653">
    <property type="entry name" value="GCN5-like_dom"/>
</dbReference>
<dbReference type="AlphaFoldDB" id="A0A3R7PVW5"/>
<feature type="domain" description="N-acetyltransferase" evidence="1">
    <location>
        <begin position="162"/>
        <end position="290"/>
    </location>
</feature>
<dbReference type="EMBL" id="QCYY01000578">
    <property type="protein sequence ID" value="ROT84237.1"/>
    <property type="molecule type" value="Genomic_DNA"/>
</dbReference>
<name>A0A3R7PVW5_PENVA</name>
<sequence length="290" mass="32330">MAEEPFVAAENLLLLAEKIQGDFPYSASVYNSLLFHARNHARSFKFHTLRSRPESHVILWTNEDKSEIGVHAKPDEIPLLKEALTKTRLLAWQSGRRLCIYNVQDYLTETVQDVATSKLGAPLLLGSVYTFVREVEKFPTLRSSAGLRVCKLGRVGVAHMLATSKHHTHRDVDEILQLARGSSSAGVYEDEGASQDSLVDADAMPSGPQDRKPLAWVTCLQYGALAALMTEPEQRRRGLAQLVVEAAGRGMAGQGYVPHAYVEKDNEPSFRMFSRMAGWRRAHDAIFMHT</sequence>
<gene>
    <name evidence="2" type="ORF">C7M84_022578</name>
</gene>
<reference evidence="2 3" key="2">
    <citation type="submission" date="2019-01" db="EMBL/GenBank/DDBJ databases">
        <title>The decoding of complex shrimp genome reveals the adaptation for benthos swimmer, frequently molting mechanism and breeding impact on genome.</title>
        <authorList>
            <person name="Sun Y."/>
            <person name="Gao Y."/>
            <person name="Yu Y."/>
        </authorList>
    </citation>
    <scope>NUCLEOTIDE SEQUENCE [LARGE SCALE GENOMIC DNA]</scope>
    <source>
        <tissue evidence="2">Muscle</tissue>
    </source>
</reference>
<comment type="caution">
    <text evidence="2">The sequence shown here is derived from an EMBL/GenBank/DDBJ whole genome shotgun (WGS) entry which is preliminary data.</text>
</comment>
<proteinExistence type="predicted"/>
<evidence type="ECO:0000313" key="2">
    <source>
        <dbReference type="EMBL" id="ROT84237.1"/>
    </source>
</evidence>
<dbReference type="GO" id="GO:0016747">
    <property type="term" value="F:acyltransferase activity, transferring groups other than amino-acyl groups"/>
    <property type="evidence" value="ECO:0007669"/>
    <property type="project" value="InterPro"/>
</dbReference>
<dbReference type="InterPro" id="IPR000182">
    <property type="entry name" value="GNAT_dom"/>
</dbReference>
<accession>A0A3R7PVW5</accession>
<dbReference type="Pfam" id="PF08445">
    <property type="entry name" value="FR47"/>
    <property type="match status" value="1"/>
</dbReference>
<dbReference type="Proteomes" id="UP000283509">
    <property type="component" value="Unassembled WGS sequence"/>
</dbReference>
<evidence type="ECO:0000259" key="1">
    <source>
        <dbReference type="PROSITE" id="PS51186"/>
    </source>
</evidence>
<evidence type="ECO:0000313" key="3">
    <source>
        <dbReference type="Proteomes" id="UP000283509"/>
    </source>
</evidence>
<dbReference type="PANTHER" id="PTHR20958:SF6">
    <property type="entry name" value="GLYCINE N-ACYLTRANSFERASE-LIKE PROTEIN"/>
    <property type="match status" value="1"/>
</dbReference>
<dbReference type="SUPFAM" id="SSF55729">
    <property type="entry name" value="Acyl-CoA N-acyltransferases (Nat)"/>
    <property type="match status" value="1"/>
</dbReference>
<keyword evidence="2" id="KW-0012">Acyltransferase</keyword>
<protein>
    <submittedName>
        <fullName evidence="2">Putative glycine N-acyltransferase-like protein 3-like</fullName>
    </submittedName>
</protein>
<dbReference type="InterPro" id="IPR016181">
    <property type="entry name" value="Acyl_CoA_acyltransferase"/>
</dbReference>
<keyword evidence="3" id="KW-1185">Reference proteome</keyword>